<evidence type="ECO:0000313" key="3">
    <source>
        <dbReference type="Proteomes" id="UP000479000"/>
    </source>
</evidence>
<dbReference type="Proteomes" id="UP000479000">
    <property type="component" value="Unassembled WGS sequence"/>
</dbReference>
<keyword evidence="3" id="KW-1185">Reference proteome</keyword>
<protein>
    <submittedName>
        <fullName evidence="2">Uncharacterized protein</fullName>
    </submittedName>
</protein>
<accession>A0A6H5HU05</accession>
<gene>
    <name evidence="2" type="ORF">NTEN_LOCUS23822</name>
</gene>
<evidence type="ECO:0000256" key="1">
    <source>
        <dbReference type="SAM" id="MobiDB-lite"/>
    </source>
</evidence>
<feature type="region of interest" description="Disordered" evidence="1">
    <location>
        <begin position="81"/>
        <end position="151"/>
    </location>
</feature>
<proteinExistence type="predicted"/>
<sequence length="151" mass="18187">MAQAINQICPRAEYFAHQSGITQHREKTDIRLHYKSRHSWHRSLPDLHTMPRPIFTLGRNRNVFLMINRARPGQQELIFERSNFTQGKSRRRKYPRTQPNRTHYLNRMNDQQDRPRFRKKNENPGSCIKSTREDPLEEPNFRAYPRSICQS</sequence>
<reference evidence="2 3" key="1">
    <citation type="submission" date="2020-02" db="EMBL/GenBank/DDBJ databases">
        <authorList>
            <person name="Ferguson B K."/>
        </authorList>
    </citation>
    <scope>NUCLEOTIDE SEQUENCE [LARGE SCALE GENOMIC DNA]</scope>
</reference>
<dbReference type="EMBL" id="CADCXU010035132">
    <property type="protein sequence ID" value="CAB0020228.1"/>
    <property type="molecule type" value="Genomic_DNA"/>
</dbReference>
<name>A0A6H5HU05_9HEMI</name>
<dbReference type="AlphaFoldDB" id="A0A6H5HU05"/>
<evidence type="ECO:0000313" key="2">
    <source>
        <dbReference type="EMBL" id="CAB0020228.1"/>
    </source>
</evidence>
<organism evidence="2 3">
    <name type="scientific">Nesidiocoris tenuis</name>
    <dbReference type="NCBI Taxonomy" id="355587"/>
    <lineage>
        <taxon>Eukaryota</taxon>
        <taxon>Metazoa</taxon>
        <taxon>Ecdysozoa</taxon>
        <taxon>Arthropoda</taxon>
        <taxon>Hexapoda</taxon>
        <taxon>Insecta</taxon>
        <taxon>Pterygota</taxon>
        <taxon>Neoptera</taxon>
        <taxon>Paraneoptera</taxon>
        <taxon>Hemiptera</taxon>
        <taxon>Heteroptera</taxon>
        <taxon>Panheteroptera</taxon>
        <taxon>Cimicomorpha</taxon>
        <taxon>Miridae</taxon>
        <taxon>Dicyphina</taxon>
        <taxon>Nesidiocoris</taxon>
    </lineage>
</organism>